<proteinExistence type="predicted"/>
<dbReference type="AlphaFoldDB" id="A0A0K1W1V6"/>
<dbReference type="RefSeq" id="WP_075058391.1">
    <property type="nucleotide sequence ID" value="NZ_CP012357.1"/>
</dbReference>
<gene>
    <name evidence="1" type="ORF">SLITO_v1c06660</name>
</gene>
<dbReference type="EMBL" id="CP012357">
    <property type="protein sequence ID" value="AKX34295.1"/>
    <property type="molecule type" value="Genomic_DNA"/>
</dbReference>
<dbReference type="PROSITE" id="PS51257">
    <property type="entry name" value="PROKAR_LIPOPROTEIN"/>
    <property type="match status" value="1"/>
</dbReference>
<dbReference type="STRING" id="216942.SLITO_v1c06660"/>
<dbReference type="Proteomes" id="UP000067476">
    <property type="component" value="Chromosome"/>
</dbReference>
<evidence type="ECO:0000313" key="1">
    <source>
        <dbReference type="EMBL" id="AKX34295.1"/>
    </source>
</evidence>
<accession>A0A0K1W1V6</accession>
<keyword evidence="2" id="KW-1185">Reference proteome</keyword>
<dbReference type="KEGG" id="sll:SLITO_v1c06660"/>
<name>A0A0K1W1V6_9MOLU</name>
<sequence length="550" mass="62365">MKKLLKLLLSFSYGTGLIIITATSVSCSFGKTPIIKVQTDYEIEGPYTEAINEVNRKFEELGVSFRAEKTIIPLGDNIGNINKKGIRERSIPDVFSIKSDQYNTQIQQGNILELNDVIKKYYATNKEDQDVYQIKYDSTNDKLIDGNTSWKSYNRNGIYYNVPASIENILWVYNARDLTINTDEGYMLYNGKKYDLTIDGITKLNTSENSSGQPIVSTKIMNSYETGAPFLNIIVNRHEEEIKKAALNNKASVIWNKSQTEDSRDKSDYDSIFENKNCIRDLNDVAQQIINWSLSTGNDLNESLTDIATSFAKQIELIQIGQTSMSILQPVSIPAYTAYLTQADKNKGAPLKALSLGDIRVKVGGEESKQELAKLSGFQIGSGMGIKTTIDKISETTNNGEEMTKKDAAAMIIRELTQPRYSAQWVKLLGRYSPYEKNKIEAQKYLEEENTILSNVLLEGMERVYSDYQDYGATGIDKSITFSSDETLIDIYWDTYHDSVRLWHNYQASPQKPNLDLNATDANGKSFKLNPLTYYFINQWKHFKELYVFG</sequence>
<dbReference type="OrthoDB" id="399573at2"/>
<reference evidence="1 2" key="1">
    <citation type="journal article" date="2015" name="Genome Announc.">
        <title>Complete Genome Sequence of Spiroplasma litorale TN-1T (DSM 21781), a Bacterium Isolated from a Green-Eyed Horsefly (Tabanus nigrovittatus).</title>
        <authorList>
            <person name="Lo W.S."/>
            <person name="Lai Y.C."/>
            <person name="Lien Y.W."/>
            <person name="Wang T.H."/>
            <person name="Kuo C.H."/>
        </authorList>
    </citation>
    <scope>NUCLEOTIDE SEQUENCE [LARGE SCALE GENOMIC DNA]</scope>
    <source>
        <strain evidence="1 2">TN-1</strain>
    </source>
</reference>
<dbReference type="Gene3D" id="3.40.190.10">
    <property type="entry name" value="Periplasmic binding protein-like II"/>
    <property type="match status" value="1"/>
</dbReference>
<dbReference type="SUPFAM" id="SSF53850">
    <property type="entry name" value="Periplasmic binding protein-like II"/>
    <property type="match status" value="1"/>
</dbReference>
<protein>
    <submittedName>
        <fullName evidence="1">Lipoprotein</fullName>
    </submittedName>
</protein>
<dbReference type="PATRIC" id="fig|216942.3.peg.676"/>
<evidence type="ECO:0000313" key="2">
    <source>
        <dbReference type="Proteomes" id="UP000067476"/>
    </source>
</evidence>
<organism evidence="1 2">
    <name type="scientific">Spiroplasma litorale</name>
    <dbReference type="NCBI Taxonomy" id="216942"/>
    <lineage>
        <taxon>Bacteria</taxon>
        <taxon>Bacillati</taxon>
        <taxon>Mycoplasmatota</taxon>
        <taxon>Mollicutes</taxon>
        <taxon>Entomoplasmatales</taxon>
        <taxon>Spiroplasmataceae</taxon>
        <taxon>Spiroplasma</taxon>
    </lineage>
</organism>
<keyword evidence="1" id="KW-0449">Lipoprotein</keyword>